<dbReference type="GO" id="GO:0005737">
    <property type="term" value="C:cytoplasm"/>
    <property type="evidence" value="ECO:0007669"/>
    <property type="project" value="InterPro"/>
</dbReference>
<feature type="domain" description="Translation elongation factor SelB winged helix type 2" evidence="1">
    <location>
        <begin position="115"/>
        <end position="156"/>
    </location>
</feature>
<evidence type="ECO:0000259" key="1">
    <source>
        <dbReference type="Pfam" id="PF09106"/>
    </source>
</evidence>
<accession>A0A5J4KE04</accession>
<dbReference type="GO" id="GO:0003723">
    <property type="term" value="F:RNA binding"/>
    <property type="evidence" value="ECO:0007669"/>
    <property type="project" value="InterPro"/>
</dbReference>
<dbReference type="SUPFAM" id="SSF46785">
    <property type="entry name" value="Winged helix' DNA-binding domain"/>
    <property type="match status" value="2"/>
</dbReference>
<dbReference type="InterPro" id="IPR036390">
    <property type="entry name" value="WH_DNA-bd_sf"/>
</dbReference>
<feature type="domain" description="Elongation factor SelB fourth winged-helix" evidence="2">
    <location>
        <begin position="262"/>
        <end position="306"/>
    </location>
</feature>
<dbReference type="Gene3D" id="1.10.10.2770">
    <property type="match status" value="1"/>
</dbReference>
<proteinExistence type="predicted"/>
<comment type="caution">
    <text evidence="3">The sequence shown here is derived from an EMBL/GenBank/DDBJ whole genome shotgun (WGS) entry which is preliminary data.</text>
</comment>
<evidence type="ECO:0000313" key="4">
    <source>
        <dbReference type="Proteomes" id="UP000326912"/>
    </source>
</evidence>
<dbReference type="RefSeq" id="WP_198925217.1">
    <property type="nucleotide sequence ID" value="NZ_BKZW01000001.1"/>
</dbReference>
<protein>
    <recommendedName>
        <fullName evidence="5">Translation elongation factor SelB winged helix type 3 domain-containing protein</fullName>
    </recommendedName>
</protein>
<dbReference type="Pfam" id="PF09106">
    <property type="entry name" value="WHD_2nd_SelB"/>
    <property type="match status" value="1"/>
</dbReference>
<dbReference type="EMBL" id="BKZW01000001">
    <property type="protein sequence ID" value="GER87358.1"/>
    <property type="molecule type" value="Genomic_DNA"/>
</dbReference>
<dbReference type="InterPro" id="IPR015190">
    <property type="entry name" value="Elong_fac_SelB-wing-hlx_typ-2"/>
</dbReference>
<dbReference type="Pfam" id="PF09107">
    <property type="entry name" value="WHD_3rd_SelB"/>
    <property type="match status" value="1"/>
</dbReference>
<dbReference type="GO" id="GO:0001514">
    <property type="term" value="P:selenocysteine incorporation"/>
    <property type="evidence" value="ECO:0007669"/>
    <property type="project" value="InterPro"/>
</dbReference>
<name>A0A5J4KE04_9CHLR</name>
<reference evidence="3 4" key="1">
    <citation type="submission" date="2019-10" db="EMBL/GenBank/DDBJ databases">
        <title>Dictyobacter vulcani sp. nov., within the class Ktedonobacteria, isolated from soil of volcanic Mt. Zao.</title>
        <authorList>
            <person name="Zheng Y."/>
            <person name="Wang C.M."/>
            <person name="Sakai Y."/>
            <person name="Abe K."/>
            <person name="Yokota A."/>
            <person name="Yabe S."/>
        </authorList>
    </citation>
    <scope>NUCLEOTIDE SEQUENCE [LARGE SCALE GENOMIC DNA]</scope>
    <source>
        <strain evidence="3 4">W12</strain>
    </source>
</reference>
<evidence type="ECO:0000259" key="2">
    <source>
        <dbReference type="Pfam" id="PF09107"/>
    </source>
</evidence>
<dbReference type="GO" id="GO:0003746">
    <property type="term" value="F:translation elongation factor activity"/>
    <property type="evidence" value="ECO:0007669"/>
    <property type="project" value="InterPro"/>
</dbReference>
<evidence type="ECO:0000313" key="3">
    <source>
        <dbReference type="EMBL" id="GER87358.1"/>
    </source>
</evidence>
<dbReference type="InterPro" id="IPR036388">
    <property type="entry name" value="WH-like_DNA-bd_sf"/>
</dbReference>
<dbReference type="Gene3D" id="1.10.10.10">
    <property type="entry name" value="Winged helix-like DNA-binding domain superfamily/Winged helix DNA-binding domain"/>
    <property type="match status" value="1"/>
</dbReference>
<gene>
    <name evidence="3" type="ORF">KDW_15200</name>
</gene>
<organism evidence="3 4">
    <name type="scientific">Dictyobacter vulcani</name>
    <dbReference type="NCBI Taxonomy" id="2607529"/>
    <lineage>
        <taxon>Bacteria</taxon>
        <taxon>Bacillati</taxon>
        <taxon>Chloroflexota</taxon>
        <taxon>Ktedonobacteria</taxon>
        <taxon>Ktedonobacterales</taxon>
        <taxon>Dictyobacteraceae</taxon>
        <taxon>Dictyobacter</taxon>
    </lineage>
</organism>
<dbReference type="GO" id="GO:0005525">
    <property type="term" value="F:GTP binding"/>
    <property type="evidence" value="ECO:0007669"/>
    <property type="project" value="InterPro"/>
</dbReference>
<evidence type="ECO:0008006" key="5">
    <source>
        <dbReference type="Google" id="ProtNLM"/>
    </source>
</evidence>
<dbReference type="InterPro" id="IPR015191">
    <property type="entry name" value="SelB_WHD4"/>
</dbReference>
<dbReference type="AlphaFoldDB" id="A0A5J4KE04"/>
<keyword evidence="4" id="KW-1185">Reference proteome</keyword>
<sequence length="317" mass="35504">MTIGGGEIIDVTPRYHRRHQAAVLAALAQLEQGTPEELVLAVLDRPLMTKAAVVTRTTHNPMGYTHEEITKQSNLAYDVTQQTLETLLSEGRVYKIGVYWFAQTVWNTLIDRALRLVQDFHQQYPLRSGLSKEEWRARLGLQPKLAADVFAVLLEQEYLENVEVAGGDERTDRQVLARTAGLIRVPGFIPYFTPVQQRQVDQLLQLFQAQPYQPPTRSEAEAMAGVDVIGALLEQGKLVKIGDGLLFSNTAYTTALSKIVSYMHAHGKITVAEARDVLGTTRKYILPLLEHMDALRLTQRLGDERIPGTAPYCTQKN</sequence>
<dbReference type="Proteomes" id="UP000326912">
    <property type="component" value="Unassembled WGS sequence"/>
</dbReference>